<dbReference type="GO" id="GO:0003700">
    <property type="term" value="F:DNA-binding transcription factor activity"/>
    <property type="evidence" value="ECO:0007669"/>
    <property type="project" value="InterPro"/>
</dbReference>
<dbReference type="InterPro" id="IPR018060">
    <property type="entry name" value="HTH_AraC"/>
</dbReference>
<accession>A0AAE3MDM6</accession>
<dbReference type="Proteomes" id="UP001207408">
    <property type="component" value="Unassembled WGS sequence"/>
</dbReference>
<dbReference type="InterPro" id="IPR037923">
    <property type="entry name" value="HTH-like"/>
</dbReference>
<name>A0AAE3MDM6_9BACT</name>
<dbReference type="Pfam" id="PF12833">
    <property type="entry name" value="HTH_18"/>
    <property type="match status" value="1"/>
</dbReference>
<proteinExistence type="predicted"/>
<comment type="caution">
    <text evidence="5">The sequence shown here is derived from an EMBL/GenBank/DDBJ whole genome shotgun (WGS) entry which is preliminary data.</text>
</comment>
<keyword evidence="1" id="KW-0805">Transcription regulation</keyword>
<dbReference type="Pfam" id="PF02311">
    <property type="entry name" value="AraC_binding"/>
    <property type="match status" value="1"/>
</dbReference>
<evidence type="ECO:0000256" key="2">
    <source>
        <dbReference type="ARBA" id="ARBA00023125"/>
    </source>
</evidence>
<evidence type="ECO:0000313" key="5">
    <source>
        <dbReference type="EMBL" id="MCW3806013.1"/>
    </source>
</evidence>
<dbReference type="SUPFAM" id="SSF46689">
    <property type="entry name" value="Homeodomain-like"/>
    <property type="match status" value="1"/>
</dbReference>
<evidence type="ECO:0000259" key="4">
    <source>
        <dbReference type="PROSITE" id="PS01124"/>
    </source>
</evidence>
<sequence length="293" mass="33939">MFDNISTYGLNSDGGVTNGFVIKKIEDIYDFLKGIDDKPHRHDYYTLILVSKGTGKHIIDFNEFDVKDKTVHFVYPGQVHQISTPERPQGWVMNFSREFLVQNAITDKLVNRVYLYNTTGYSPPLMLSDDEYVNLLGIVNQVMQYSSKDFLYKYEALGALLKLFFININSSCMVQHSHDMEQAIGRDRLFVSFKKMLDQKFQEYHKVTQYADDLAVSSDYLNKFVKTQSGKSAKEFIQDKLLVEAKRLLLFTSQTNKELASNIGFEEPSHFSNFFKKMTSQTPGQFRKENIVR</sequence>
<dbReference type="RefSeq" id="WP_301199385.1">
    <property type="nucleotide sequence ID" value="NZ_JAPDPI010000018.1"/>
</dbReference>
<keyword evidence="6" id="KW-1185">Reference proteome</keyword>
<organism evidence="5 6">
    <name type="scientific">Plebeiibacterium marinum</name>
    <dbReference type="NCBI Taxonomy" id="2992111"/>
    <lineage>
        <taxon>Bacteria</taxon>
        <taxon>Pseudomonadati</taxon>
        <taxon>Bacteroidota</taxon>
        <taxon>Bacteroidia</taxon>
        <taxon>Marinilabiliales</taxon>
        <taxon>Marinilabiliaceae</taxon>
        <taxon>Plebeiibacterium</taxon>
    </lineage>
</organism>
<protein>
    <submittedName>
        <fullName evidence="5">AraC family transcriptional regulator</fullName>
    </submittedName>
</protein>
<dbReference type="AlphaFoldDB" id="A0AAE3MDM6"/>
<dbReference type="InterPro" id="IPR009057">
    <property type="entry name" value="Homeodomain-like_sf"/>
</dbReference>
<dbReference type="EMBL" id="JAPDPI010000018">
    <property type="protein sequence ID" value="MCW3806013.1"/>
    <property type="molecule type" value="Genomic_DNA"/>
</dbReference>
<dbReference type="PROSITE" id="PS01124">
    <property type="entry name" value="HTH_ARAC_FAMILY_2"/>
    <property type="match status" value="1"/>
</dbReference>
<evidence type="ECO:0000256" key="1">
    <source>
        <dbReference type="ARBA" id="ARBA00023015"/>
    </source>
</evidence>
<dbReference type="SMART" id="SM00342">
    <property type="entry name" value="HTH_ARAC"/>
    <property type="match status" value="1"/>
</dbReference>
<keyword evidence="2" id="KW-0238">DNA-binding</keyword>
<gene>
    <name evidence="5" type="ORF">OM074_10270</name>
</gene>
<dbReference type="PANTHER" id="PTHR43280:SF32">
    <property type="entry name" value="TRANSCRIPTIONAL REGULATORY PROTEIN"/>
    <property type="match status" value="1"/>
</dbReference>
<dbReference type="InterPro" id="IPR003313">
    <property type="entry name" value="AraC-bd"/>
</dbReference>
<dbReference type="SUPFAM" id="SSF51215">
    <property type="entry name" value="Regulatory protein AraC"/>
    <property type="match status" value="1"/>
</dbReference>
<dbReference type="PANTHER" id="PTHR43280">
    <property type="entry name" value="ARAC-FAMILY TRANSCRIPTIONAL REGULATOR"/>
    <property type="match status" value="1"/>
</dbReference>
<keyword evidence="3" id="KW-0804">Transcription</keyword>
<reference evidence="5" key="1">
    <citation type="submission" date="2022-10" db="EMBL/GenBank/DDBJ databases">
        <authorList>
            <person name="Yu W.X."/>
        </authorList>
    </citation>
    <scope>NUCLEOTIDE SEQUENCE</scope>
    <source>
        <strain evidence="5">D04</strain>
    </source>
</reference>
<dbReference type="GO" id="GO:0043565">
    <property type="term" value="F:sequence-specific DNA binding"/>
    <property type="evidence" value="ECO:0007669"/>
    <property type="project" value="InterPro"/>
</dbReference>
<dbReference type="Gene3D" id="2.60.120.10">
    <property type="entry name" value="Jelly Rolls"/>
    <property type="match status" value="1"/>
</dbReference>
<dbReference type="InterPro" id="IPR014710">
    <property type="entry name" value="RmlC-like_jellyroll"/>
</dbReference>
<evidence type="ECO:0000256" key="3">
    <source>
        <dbReference type="ARBA" id="ARBA00023163"/>
    </source>
</evidence>
<evidence type="ECO:0000313" key="6">
    <source>
        <dbReference type="Proteomes" id="UP001207408"/>
    </source>
</evidence>
<feature type="domain" description="HTH araC/xylS-type" evidence="4">
    <location>
        <begin position="187"/>
        <end position="289"/>
    </location>
</feature>
<dbReference type="Gene3D" id="1.10.10.60">
    <property type="entry name" value="Homeodomain-like"/>
    <property type="match status" value="1"/>
</dbReference>